<name>A0A6J4TGH9_9ACTN</name>
<feature type="compositionally biased region" description="Basic residues" evidence="1">
    <location>
        <begin position="85"/>
        <end position="107"/>
    </location>
</feature>
<gene>
    <name evidence="2" type="ORF">AVDCRST_MAG30-3099</name>
</gene>
<accession>A0A6J4TGH9</accession>
<feature type="non-terminal residue" evidence="2">
    <location>
        <position position="1"/>
    </location>
</feature>
<dbReference type="EMBL" id="CADCVS010000398">
    <property type="protein sequence ID" value="CAA9521962.1"/>
    <property type="molecule type" value="Genomic_DNA"/>
</dbReference>
<organism evidence="2">
    <name type="scientific">uncultured Solirubrobacteraceae bacterium</name>
    <dbReference type="NCBI Taxonomy" id="1162706"/>
    <lineage>
        <taxon>Bacteria</taxon>
        <taxon>Bacillati</taxon>
        <taxon>Actinomycetota</taxon>
        <taxon>Thermoleophilia</taxon>
        <taxon>Solirubrobacterales</taxon>
        <taxon>Solirubrobacteraceae</taxon>
        <taxon>environmental samples</taxon>
    </lineage>
</organism>
<evidence type="ECO:0000313" key="2">
    <source>
        <dbReference type="EMBL" id="CAA9521962.1"/>
    </source>
</evidence>
<feature type="region of interest" description="Disordered" evidence="1">
    <location>
        <begin position="1"/>
        <end position="160"/>
    </location>
</feature>
<protein>
    <submittedName>
        <fullName evidence="2">Uncharacterized protein</fullName>
    </submittedName>
</protein>
<reference evidence="2" key="1">
    <citation type="submission" date="2020-02" db="EMBL/GenBank/DDBJ databases">
        <authorList>
            <person name="Meier V. D."/>
        </authorList>
    </citation>
    <scope>NUCLEOTIDE SEQUENCE</scope>
    <source>
        <strain evidence="2">AVDCRST_MAG30</strain>
    </source>
</reference>
<feature type="non-terminal residue" evidence="2">
    <location>
        <position position="160"/>
    </location>
</feature>
<evidence type="ECO:0000256" key="1">
    <source>
        <dbReference type="SAM" id="MobiDB-lite"/>
    </source>
</evidence>
<feature type="compositionally biased region" description="Basic residues" evidence="1">
    <location>
        <begin position="35"/>
        <end position="61"/>
    </location>
</feature>
<proteinExistence type="predicted"/>
<sequence>ESGSRHARTDPGAAARGLRLRQARDGRLQPARRAGAARRHARRAPGAHLRPAGHRGPRRPCRTGPARGAARPRDRAGLAAGGERRRGRPAHARSRAVVRARLLRRHGLAPPRRAADARRPLVHLRPRLEQRDVGQRPPRLRRRGPPGRRDPPGLRRVPPL</sequence>
<dbReference type="AlphaFoldDB" id="A0A6J4TGH9"/>